<protein>
    <recommendedName>
        <fullName evidence="1">Hemerythrin-like domain-containing protein</fullName>
    </recommendedName>
</protein>
<comment type="caution">
    <text evidence="2">The sequence shown here is derived from an EMBL/GenBank/DDBJ whole genome shotgun (WGS) entry which is preliminary data.</text>
</comment>
<dbReference type="Gene3D" id="1.20.120.520">
    <property type="entry name" value="nmb1532 protein domain like"/>
    <property type="match status" value="1"/>
</dbReference>
<dbReference type="AlphaFoldDB" id="A0A556MS24"/>
<feature type="domain" description="Hemerythrin-like" evidence="1">
    <location>
        <begin position="9"/>
        <end position="138"/>
    </location>
</feature>
<gene>
    <name evidence="2" type="ORF">FO440_00065</name>
</gene>
<reference evidence="2 3" key="1">
    <citation type="submission" date="2019-07" db="EMBL/GenBank/DDBJ databases">
        <authorList>
            <person name="Huq M.A."/>
        </authorList>
    </citation>
    <scope>NUCLEOTIDE SEQUENCE [LARGE SCALE GENOMIC DNA]</scope>
    <source>
        <strain evidence="2 3">MAH-19</strain>
    </source>
</reference>
<sequence>MTTPRFNVFNQIHKALRALMFNTVMQIQQTDMNDTNASAPVLIQTALLLEIFDAHAYYEDNFILAAAEKHDPALVAEFESEHVTDLQLTEKLREQLSAYEIADDKRAAGNGIYYALNDFVAFNLHHMNKEESLLNQMLWANYTDEEIVAMEHAITAHIPAEKMPVYFEWMIKGINDPELAAWLKAVQFGAPDFVFNGLFEACGVFLSAPRFDVLKSNIAAPVCA</sequence>
<dbReference type="InterPro" id="IPR012312">
    <property type="entry name" value="Hemerythrin-like"/>
</dbReference>
<proteinExistence type="predicted"/>
<keyword evidence="3" id="KW-1185">Reference proteome</keyword>
<evidence type="ECO:0000313" key="3">
    <source>
        <dbReference type="Proteomes" id="UP000318733"/>
    </source>
</evidence>
<dbReference type="RefSeq" id="WP_144246193.1">
    <property type="nucleotide sequence ID" value="NZ_VLPK01000001.1"/>
</dbReference>
<name>A0A556MS24_9SPHI</name>
<dbReference type="Proteomes" id="UP000318733">
    <property type="component" value="Unassembled WGS sequence"/>
</dbReference>
<evidence type="ECO:0000259" key="1">
    <source>
        <dbReference type="Pfam" id="PF01814"/>
    </source>
</evidence>
<dbReference type="OrthoDB" id="5654170at2"/>
<organism evidence="2 3">
    <name type="scientific">Mucilaginibacter corticis</name>
    <dbReference type="NCBI Taxonomy" id="2597670"/>
    <lineage>
        <taxon>Bacteria</taxon>
        <taxon>Pseudomonadati</taxon>
        <taxon>Bacteroidota</taxon>
        <taxon>Sphingobacteriia</taxon>
        <taxon>Sphingobacteriales</taxon>
        <taxon>Sphingobacteriaceae</taxon>
        <taxon>Mucilaginibacter</taxon>
    </lineage>
</organism>
<accession>A0A556MS24</accession>
<evidence type="ECO:0000313" key="2">
    <source>
        <dbReference type="EMBL" id="TSJ42622.1"/>
    </source>
</evidence>
<dbReference type="Pfam" id="PF01814">
    <property type="entry name" value="Hemerythrin"/>
    <property type="match status" value="1"/>
</dbReference>
<dbReference type="EMBL" id="VLPK01000001">
    <property type="protein sequence ID" value="TSJ42622.1"/>
    <property type="molecule type" value="Genomic_DNA"/>
</dbReference>